<accession>A0A0D3JA67</accession>
<name>A0A0D3JA67_EMIH1</name>
<dbReference type="GeneID" id="17265948"/>
<sequence length="438" mass="46673">MNSKVRRALRKVRQREEFAAALETGRWSSSARHMLKGKRGRGLWQELTNPKGLSSAFAAALCARLGLTPDGLAAALQRAAAAEPPVKKAAEAEARPAEPGAGGGGGRAGGASSSPRCGDEPRLPVAGGGWVEASALPPWRGEEEPPDPPPQRPPLTARPVPEERFASLLPEGLAPRPAGVGPTEQGPPAPATALVGDWAELRAAMPRCVPHGWKNARRMAEFIERKQAGLPRTPLPERAAVGDGRDVNATSVIYLVKEVLRAQARVEGVEQGRYSERLKQKVLKRVRGGGSSSSPTRTARFVFRLEDTGTGRTFEAASTTLRDAKALELSAAGSAFMQCYDHWRASAAAAEEGGEEGTPFGEGGGCGGVVTPSLEALEAGWDSAARWEEGQRAALHGTMKLPRTERPLEKANAKNIAWLELDTKTRYHGWTGETEKSF</sequence>
<dbReference type="RefSeq" id="XP_005772831.1">
    <property type="nucleotide sequence ID" value="XM_005772774.1"/>
</dbReference>
<reference evidence="2" key="2">
    <citation type="submission" date="2024-10" db="UniProtKB">
        <authorList>
            <consortium name="EnsemblProtists"/>
        </authorList>
    </citation>
    <scope>IDENTIFICATION</scope>
</reference>
<evidence type="ECO:0000256" key="1">
    <source>
        <dbReference type="SAM" id="MobiDB-lite"/>
    </source>
</evidence>
<proteinExistence type="predicted"/>
<dbReference type="KEGG" id="ehx:EMIHUDRAFT_450916"/>
<dbReference type="AlphaFoldDB" id="A0A0D3JA67"/>
<feature type="region of interest" description="Disordered" evidence="1">
    <location>
        <begin position="172"/>
        <end position="192"/>
    </location>
</feature>
<feature type="region of interest" description="Disordered" evidence="1">
    <location>
        <begin position="87"/>
        <end position="158"/>
    </location>
</feature>
<protein>
    <submittedName>
        <fullName evidence="2">Uncharacterized protein</fullName>
    </submittedName>
</protein>
<dbReference type="EnsemblProtists" id="EOD20402">
    <property type="protein sequence ID" value="EOD20402"/>
    <property type="gene ID" value="EMIHUDRAFT_450916"/>
</dbReference>
<reference evidence="3" key="1">
    <citation type="journal article" date="2013" name="Nature">
        <title>Pan genome of the phytoplankton Emiliania underpins its global distribution.</title>
        <authorList>
            <person name="Read B.A."/>
            <person name="Kegel J."/>
            <person name="Klute M.J."/>
            <person name="Kuo A."/>
            <person name="Lefebvre S.C."/>
            <person name="Maumus F."/>
            <person name="Mayer C."/>
            <person name="Miller J."/>
            <person name="Monier A."/>
            <person name="Salamov A."/>
            <person name="Young J."/>
            <person name="Aguilar M."/>
            <person name="Claverie J.M."/>
            <person name="Frickenhaus S."/>
            <person name="Gonzalez K."/>
            <person name="Herman E.K."/>
            <person name="Lin Y.C."/>
            <person name="Napier J."/>
            <person name="Ogata H."/>
            <person name="Sarno A.F."/>
            <person name="Shmutz J."/>
            <person name="Schroeder D."/>
            <person name="de Vargas C."/>
            <person name="Verret F."/>
            <person name="von Dassow P."/>
            <person name="Valentin K."/>
            <person name="Van de Peer Y."/>
            <person name="Wheeler G."/>
            <person name="Dacks J.B."/>
            <person name="Delwiche C.F."/>
            <person name="Dyhrman S.T."/>
            <person name="Glockner G."/>
            <person name="John U."/>
            <person name="Richards T."/>
            <person name="Worden A.Z."/>
            <person name="Zhang X."/>
            <person name="Grigoriev I.V."/>
            <person name="Allen A.E."/>
            <person name="Bidle K."/>
            <person name="Borodovsky M."/>
            <person name="Bowler C."/>
            <person name="Brownlee C."/>
            <person name="Cock J.M."/>
            <person name="Elias M."/>
            <person name="Gladyshev V.N."/>
            <person name="Groth M."/>
            <person name="Guda C."/>
            <person name="Hadaegh A."/>
            <person name="Iglesias-Rodriguez M.D."/>
            <person name="Jenkins J."/>
            <person name="Jones B.M."/>
            <person name="Lawson T."/>
            <person name="Leese F."/>
            <person name="Lindquist E."/>
            <person name="Lobanov A."/>
            <person name="Lomsadze A."/>
            <person name="Malik S.B."/>
            <person name="Marsh M.E."/>
            <person name="Mackinder L."/>
            <person name="Mock T."/>
            <person name="Mueller-Roeber B."/>
            <person name="Pagarete A."/>
            <person name="Parker M."/>
            <person name="Probert I."/>
            <person name="Quesneville H."/>
            <person name="Raines C."/>
            <person name="Rensing S.A."/>
            <person name="Riano-Pachon D.M."/>
            <person name="Richier S."/>
            <person name="Rokitta S."/>
            <person name="Shiraiwa Y."/>
            <person name="Soanes D.M."/>
            <person name="van der Giezen M."/>
            <person name="Wahlund T.M."/>
            <person name="Williams B."/>
            <person name="Wilson W."/>
            <person name="Wolfe G."/>
            <person name="Wurch L.L."/>
        </authorList>
    </citation>
    <scope>NUCLEOTIDE SEQUENCE</scope>
</reference>
<evidence type="ECO:0000313" key="3">
    <source>
        <dbReference type="Proteomes" id="UP000013827"/>
    </source>
</evidence>
<dbReference type="HOGENOM" id="CLU_626179_0_0_1"/>
<dbReference type="Proteomes" id="UP000013827">
    <property type="component" value="Unassembled WGS sequence"/>
</dbReference>
<feature type="compositionally biased region" description="Basic and acidic residues" evidence="1">
    <location>
        <begin position="87"/>
        <end position="96"/>
    </location>
</feature>
<organism evidence="2 3">
    <name type="scientific">Emiliania huxleyi (strain CCMP1516)</name>
    <dbReference type="NCBI Taxonomy" id="280463"/>
    <lineage>
        <taxon>Eukaryota</taxon>
        <taxon>Haptista</taxon>
        <taxon>Haptophyta</taxon>
        <taxon>Prymnesiophyceae</taxon>
        <taxon>Isochrysidales</taxon>
        <taxon>Noelaerhabdaceae</taxon>
        <taxon>Emiliania</taxon>
    </lineage>
</organism>
<keyword evidence="3" id="KW-1185">Reference proteome</keyword>
<evidence type="ECO:0000313" key="2">
    <source>
        <dbReference type="EnsemblProtists" id="EOD20402"/>
    </source>
</evidence>
<feature type="compositionally biased region" description="Gly residues" evidence="1">
    <location>
        <begin position="100"/>
        <end position="109"/>
    </location>
</feature>
<dbReference type="PaxDb" id="2903-EOD20402"/>